<dbReference type="PANTHER" id="PTHR37305">
    <property type="entry name" value="INTEGRAL MEMBRANE PROTEIN-RELATED"/>
    <property type="match status" value="1"/>
</dbReference>
<dbReference type="EMBL" id="CP032514">
    <property type="protein sequence ID" value="AYD90382.1"/>
    <property type="molecule type" value="Genomic_DNA"/>
</dbReference>
<dbReference type="Pfam" id="PF12730">
    <property type="entry name" value="ABC2_membrane_4"/>
    <property type="match status" value="1"/>
</dbReference>
<reference evidence="3 4" key="1">
    <citation type="submission" date="2018-09" db="EMBL/GenBank/DDBJ databases">
        <authorList>
            <person name="Li J."/>
        </authorList>
    </citation>
    <scope>NUCLEOTIDE SEQUENCE [LARGE SCALE GENOMIC DNA]</scope>
    <source>
        <strain evidence="3 4">2129</strain>
    </source>
</reference>
<sequence>MTTPAASTAPTRAANAVSDAVPAPSTAPSARRPYRSRVTGRQTFARAVYAEWAKIRSLRSTWITSGLALFLTAFFGAAIAITYAAEEAYSDAIDSITGGIVFGQIVISVQAALTVTGEYASGQIRSSLAAVPHRGRLLAAKAVVVSALAFLLGLVSVLVAWGASAPFLGEHAGSLTDPEYLGYFWGTGLAFTGIALMSLGLGFLLRSTAGTITVAVVLLFILDLPLGLAAMRWDVAAEIDGLLPGNSATAVQDPFARTVDWASSGTSFFLEQWQAAAVFAAWAIVPVIIGWIVLSRRDA</sequence>
<feature type="transmembrane region" description="Helical" evidence="2">
    <location>
        <begin position="96"/>
        <end position="117"/>
    </location>
</feature>
<dbReference type="PANTHER" id="PTHR37305:SF1">
    <property type="entry name" value="MEMBRANE PROTEIN"/>
    <property type="match status" value="1"/>
</dbReference>
<evidence type="ECO:0000256" key="1">
    <source>
        <dbReference type="SAM" id="MobiDB-lite"/>
    </source>
</evidence>
<evidence type="ECO:0000313" key="3">
    <source>
        <dbReference type="EMBL" id="AYD90382.1"/>
    </source>
</evidence>
<accession>A0ABN5PTF5</accession>
<dbReference type="RefSeq" id="WP_119836902.1">
    <property type="nucleotide sequence ID" value="NZ_CP032514.1"/>
</dbReference>
<feature type="compositionally biased region" description="Low complexity" evidence="1">
    <location>
        <begin position="1"/>
        <end position="31"/>
    </location>
</feature>
<keyword evidence="2" id="KW-0472">Membrane</keyword>
<organism evidence="3 4">
    <name type="scientific">Actinomyces lilanjuaniae</name>
    <dbReference type="NCBI Taxonomy" id="2321394"/>
    <lineage>
        <taxon>Bacteria</taxon>
        <taxon>Bacillati</taxon>
        <taxon>Actinomycetota</taxon>
        <taxon>Actinomycetes</taxon>
        <taxon>Actinomycetales</taxon>
        <taxon>Actinomycetaceae</taxon>
        <taxon>Actinomyces</taxon>
    </lineage>
</organism>
<feature type="transmembrane region" description="Helical" evidence="2">
    <location>
        <begin position="183"/>
        <end position="205"/>
    </location>
</feature>
<feature type="transmembrane region" description="Helical" evidence="2">
    <location>
        <begin position="62"/>
        <end position="84"/>
    </location>
</feature>
<evidence type="ECO:0000313" key="4">
    <source>
        <dbReference type="Proteomes" id="UP000273001"/>
    </source>
</evidence>
<evidence type="ECO:0000256" key="2">
    <source>
        <dbReference type="SAM" id="Phobius"/>
    </source>
</evidence>
<feature type="region of interest" description="Disordered" evidence="1">
    <location>
        <begin position="1"/>
        <end position="35"/>
    </location>
</feature>
<feature type="transmembrane region" description="Helical" evidence="2">
    <location>
        <begin position="212"/>
        <end position="233"/>
    </location>
</feature>
<keyword evidence="4" id="KW-1185">Reference proteome</keyword>
<protein>
    <submittedName>
        <fullName evidence="3">ABC transporter permease</fullName>
    </submittedName>
</protein>
<keyword evidence="2" id="KW-1133">Transmembrane helix</keyword>
<gene>
    <name evidence="3" type="ORF">D5R93_10905</name>
</gene>
<feature type="transmembrane region" description="Helical" evidence="2">
    <location>
        <begin position="273"/>
        <end position="294"/>
    </location>
</feature>
<name>A0ABN5PTF5_9ACTO</name>
<proteinExistence type="predicted"/>
<keyword evidence="2" id="KW-0812">Transmembrane</keyword>
<dbReference type="Proteomes" id="UP000273001">
    <property type="component" value="Chromosome"/>
</dbReference>
<feature type="transmembrane region" description="Helical" evidence="2">
    <location>
        <begin position="138"/>
        <end position="163"/>
    </location>
</feature>